<evidence type="ECO:0000256" key="1">
    <source>
        <dbReference type="ARBA" id="ARBA00009437"/>
    </source>
</evidence>
<dbReference type="Proteomes" id="UP000199149">
    <property type="component" value="Unassembled WGS sequence"/>
</dbReference>
<dbReference type="SUPFAM" id="SSF53850">
    <property type="entry name" value="Periplasmic binding protein-like II"/>
    <property type="match status" value="1"/>
</dbReference>
<reference evidence="7" key="1">
    <citation type="submission" date="2016-10" db="EMBL/GenBank/DDBJ databases">
        <authorList>
            <person name="Varghese N."/>
            <person name="Submissions S."/>
        </authorList>
    </citation>
    <scope>NUCLEOTIDE SEQUENCE [LARGE SCALE GENOMIC DNA]</scope>
    <source>
        <strain evidence="7">XJ109</strain>
    </source>
</reference>
<proteinExistence type="inferred from homology"/>
<organism evidence="6 7">
    <name type="scientific">Algoriella xinjiangensis</name>
    <dbReference type="NCBI Taxonomy" id="684065"/>
    <lineage>
        <taxon>Bacteria</taxon>
        <taxon>Pseudomonadati</taxon>
        <taxon>Bacteroidota</taxon>
        <taxon>Flavobacteriia</taxon>
        <taxon>Flavobacteriales</taxon>
        <taxon>Weeksellaceae</taxon>
        <taxon>Algoriella</taxon>
    </lineage>
</organism>
<evidence type="ECO:0000313" key="7">
    <source>
        <dbReference type="Proteomes" id="UP000199149"/>
    </source>
</evidence>
<dbReference type="PANTHER" id="PTHR30126:SF39">
    <property type="entry name" value="HTH-TYPE TRANSCRIPTIONAL REGULATOR CYSL"/>
    <property type="match status" value="1"/>
</dbReference>
<dbReference type="AlphaFoldDB" id="A0A1I4S809"/>
<accession>A0A1I4S809</accession>
<evidence type="ECO:0000313" key="6">
    <source>
        <dbReference type="EMBL" id="SFM60481.1"/>
    </source>
</evidence>
<dbReference type="SUPFAM" id="SSF46785">
    <property type="entry name" value="Winged helix' DNA-binding domain"/>
    <property type="match status" value="1"/>
</dbReference>
<dbReference type="PANTHER" id="PTHR30126">
    <property type="entry name" value="HTH-TYPE TRANSCRIPTIONAL REGULATOR"/>
    <property type="match status" value="1"/>
</dbReference>
<keyword evidence="4" id="KW-0804">Transcription</keyword>
<dbReference type="PRINTS" id="PR00039">
    <property type="entry name" value="HTHLYSR"/>
</dbReference>
<protein>
    <submittedName>
        <fullName evidence="6">DNA-binding transcriptional regulator, LysR family</fullName>
    </submittedName>
</protein>
<dbReference type="GO" id="GO:0000976">
    <property type="term" value="F:transcription cis-regulatory region binding"/>
    <property type="evidence" value="ECO:0007669"/>
    <property type="project" value="TreeGrafter"/>
</dbReference>
<keyword evidence="2" id="KW-0805">Transcription regulation</keyword>
<dbReference type="CDD" id="cd08420">
    <property type="entry name" value="PBP2_CysL_like"/>
    <property type="match status" value="1"/>
</dbReference>
<dbReference type="STRING" id="684065.SAMN05421738_10189"/>
<dbReference type="InterPro" id="IPR005119">
    <property type="entry name" value="LysR_subst-bd"/>
</dbReference>
<name>A0A1I4S809_9FLAO</name>
<dbReference type="Pfam" id="PF00126">
    <property type="entry name" value="HTH_1"/>
    <property type="match status" value="1"/>
</dbReference>
<dbReference type="Pfam" id="PF03466">
    <property type="entry name" value="LysR_substrate"/>
    <property type="match status" value="1"/>
</dbReference>
<comment type="similarity">
    <text evidence="1">Belongs to the LysR transcriptional regulatory family.</text>
</comment>
<dbReference type="EMBL" id="FOUZ01000001">
    <property type="protein sequence ID" value="SFM60481.1"/>
    <property type="molecule type" value="Genomic_DNA"/>
</dbReference>
<keyword evidence="3 6" id="KW-0238">DNA-binding</keyword>
<dbReference type="Gene3D" id="3.40.190.290">
    <property type="match status" value="1"/>
</dbReference>
<evidence type="ECO:0000256" key="4">
    <source>
        <dbReference type="ARBA" id="ARBA00023163"/>
    </source>
</evidence>
<dbReference type="InterPro" id="IPR036388">
    <property type="entry name" value="WH-like_DNA-bd_sf"/>
</dbReference>
<keyword evidence="7" id="KW-1185">Reference proteome</keyword>
<feature type="domain" description="HTH lysR-type" evidence="5">
    <location>
        <begin position="6"/>
        <end position="58"/>
    </location>
</feature>
<evidence type="ECO:0000256" key="2">
    <source>
        <dbReference type="ARBA" id="ARBA00023015"/>
    </source>
</evidence>
<evidence type="ECO:0000259" key="5">
    <source>
        <dbReference type="PROSITE" id="PS50931"/>
    </source>
</evidence>
<dbReference type="Gene3D" id="1.10.10.10">
    <property type="entry name" value="Winged helix-like DNA-binding domain superfamily/Winged helix DNA-binding domain"/>
    <property type="match status" value="1"/>
</dbReference>
<dbReference type="FunFam" id="1.10.10.10:FF:000001">
    <property type="entry name" value="LysR family transcriptional regulator"/>
    <property type="match status" value="1"/>
</dbReference>
<dbReference type="InterPro" id="IPR036390">
    <property type="entry name" value="WH_DNA-bd_sf"/>
</dbReference>
<dbReference type="GO" id="GO:0003700">
    <property type="term" value="F:DNA-binding transcription factor activity"/>
    <property type="evidence" value="ECO:0007669"/>
    <property type="project" value="InterPro"/>
</dbReference>
<dbReference type="RefSeq" id="WP_092905454.1">
    <property type="nucleotide sequence ID" value="NZ_FOUZ01000001.1"/>
</dbReference>
<evidence type="ECO:0000256" key="3">
    <source>
        <dbReference type="ARBA" id="ARBA00023125"/>
    </source>
</evidence>
<dbReference type="PROSITE" id="PS50931">
    <property type="entry name" value="HTH_LYSR"/>
    <property type="match status" value="1"/>
</dbReference>
<gene>
    <name evidence="6" type="ORF">SAMN05421738_10189</name>
</gene>
<dbReference type="InterPro" id="IPR000847">
    <property type="entry name" value="LysR_HTH_N"/>
</dbReference>
<dbReference type="OrthoDB" id="9785745at2"/>
<sequence>MFDFRLKVFDTVARRLNFTKAANELNITQPAVTKHVKEIENYLNTKLFDRNGTKIKLTKAGEILLQYTDQLFNVYRDMEFEIAQLKEHQKGNLRLGASTTIAQYVLPAILAEFHQRYPAIKVSLVIQNSEAIEDLLSQNKIDLGLIEGQIKNRNFHYFPFLKDEIILVSRNHHALTKKNALKLEQLETLPLVMREPGSGTLETIDLALKEKGIKLNSLNIEMQLGNTESIKNYLLHSDALAFLSVQSILQELKNQTLAIIDVKNLTIKRDFNFILPEGEQSSIGDLFIQFTNRYNLK</sequence>